<name>A0A4S4L3P2_9AGAM</name>
<organism evidence="1 2">
    <name type="scientific">Phellinidium pouzarii</name>
    <dbReference type="NCBI Taxonomy" id="167371"/>
    <lineage>
        <taxon>Eukaryota</taxon>
        <taxon>Fungi</taxon>
        <taxon>Dikarya</taxon>
        <taxon>Basidiomycota</taxon>
        <taxon>Agaricomycotina</taxon>
        <taxon>Agaricomycetes</taxon>
        <taxon>Hymenochaetales</taxon>
        <taxon>Hymenochaetaceae</taxon>
        <taxon>Phellinidium</taxon>
    </lineage>
</organism>
<gene>
    <name evidence="1" type="ORF">EW145_g5757</name>
</gene>
<dbReference type="AlphaFoldDB" id="A0A4S4L3P2"/>
<sequence length="175" mass="19049">MVALAPIALSANAVTTPVSGNTYIVENIGFAHWLDNANAVIDDGNPILSWVQNSPETTNQEWTYLTYPTTSGATVFTLQSVSTIQSEPSFDDRGGYIRVDSTTNKLVQGGQPMAWTLIEAAPGIFKMSPFDDLYSDNGRLVATDINSTITTSANNQAELQIDETLLQQLWTFNNP</sequence>
<dbReference type="OrthoDB" id="3193690at2759"/>
<reference evidence="1 2" key="1">
    <citation type="submission" date="2019-02" db="EMBL/GenBank/DDBJ databases">
        <title>Genome sequencing of the rare red list fungi Phellinidium pouzarii.</title>
        <authorList>
            <person name="Buettner E."/>
            <person name="Kellner H."/>
        </authorList>
    </citation>
    <scope>NUCLEOTIDE SEQUENCE [LARGE SCALE GENOMIC DNA]</scope>
    <source>
        <strain evidence="1 2">DSM 108285</strain>
    </source>
</reference>
<protein>
    <recommendedName>
        <fullName evidence="3">Ricin B lectin domain-containing protein</fullName>
    </recommendedName>
</protein>
<comment type="caution">
    <text evidence="1">The sequence shown here is derived from an EMBL/GenBank/DDBJ whole genome shotgun (WGS) entry which is preliminary data.</text>
</comment>
<evidence type="ECO:0000313" key="2">
    <source>
        <dbReference type="Proteomes" id="UP000308199"/>
    </source>
</evidence>
<evidence type="ECO:0000313" key="1">
    <source>
        <dbReference type="EMBL" id="THH04120.1"/>
    </source>
</evidence>
<evidence type="ECO:0008006" key="3">
    <source>
        <dbReference type="Google" id="ProtNLM"/>
    </source>
</evidence>
<dbReference type="EMBL" id="SGPK01000374">
    <property type="protein sequence ID" value="THH04120.1"/>
    <property type="molecule type" value="Genomic_DNA"/>
</dbReference>
<proteinExistence type="predicted"/>
<dbReference type="Proteomes" id="UP000308199">
    <property type="component" value="Unassembled WGS sequence"/>
</dbReference>
<keyword evidence="2" id="KW-1185">Reference proteome</keyword>
<accession>A0A4S4L3P2</accession>